<evidence type="ECO:0000313" key="2">
    <source>
        <dbReference type="EMBL" id="MDT0294044.1"/>
    </source>
</evidence>
<feature type="domain" description="Glycosyl transferase family 1" evidence="1">
    <location>
        <begin position="180"/>
        <end position="338"/>
    </location>
</feature>
<dbReference type="GO" id="GO:0016757">
    <property type="term" value="F:glycosyltransferase activity"/>
    <property type="evidence" value="ECO:0007669"/>
    <property type="project" value="UniProtKB-KW"/>
</dbReference>
<dbReference type="InterPro" id="IPR001296">
    <property type="entry name" value="Glyco_trans_1"/>
</dbReference>
<dbReference type="PANTHER" id="PTHR12526:SF637">
    <property type="entry name" value="GLYCOSYLTRANSFERASE EPSF-RELATED"/>
    <property type="match status" value="1"/>
</dbReference>
<sequence length="367" mass="42149">MKTLIVGNGSIGVSNENNTAYITKNTGKFLKRLKTKFDIHFLDFQSKYDNNNNILNFDLNSNEISHAVFGNKRNPLSYFKLIYLISRVDYIYLFYPATLSRMVGMMAVILNKPFGLYIRGQYYNQNKTDRYILKRTKFILTISPSFAQDMYKFCRRVEVIKPMIDIDLRDFKRNRAYSLPEKWNLLFVGRVEERKGIYELIEIAEDLKANSIDFTLNIVGGGDLFVEVNKKIINSNLQEEIIVHGLISDKNQLKELYDKAHAFVFTSHDEGFPRVLYEAMASGLPIFTTFVGGISGRMKHLENCIEIPVKNANGAGAIISDYLTDEKMLEEIGRNGQKTLEKIIDGSLLTHEDLLVRNINTAEDMKL</sequence>
<accession>A0ABU2KH77</accession>
<keyword evidence="2" id="KW-0808">Transferase</keyword>
<gene>
    <name evidence="2" type="ORF">RLT85_05305</name>
</gene>
<keyword evidence="2" id="KW-0328">Glycosyltransferase</keyword>
<dbReference type="RefSeq" id="WP_311400998.1">
    <property type="nucleotide sequence ID" value="NZ_JAVRBG010000004.1"/>
</dbReference>
<organism evidence="2 3">
    <name type="scientific">Mesonia ostreae</name>
    <dbReference type="NCBI Taxonomy" id="861110"/>
    <lineage>
        <taxon>Bacteria</taxon>
        <taxon>Pseudomonadati</taxon>
        <taxon>Bacteroidota</taxon>
        <taxon>Flavobacteriia</taxon>
        <taxon>Flavobacteriales</taxon>
        <taxon>Flavobacteriaceae</taxon>
        <taxon>Mesonia</taxon>
    </lineage>
</organism>
<proteinExistence type="predicted"/>
<dbReference type="Pfam" id="PF00534">
    <property type="entry name" value="Glycos_transf_1"/>
    <property type="match status" value="1"/>
</dbReference>
<dbReference type="SUPFAM" id="SSF53756">
    <property type="entry name" value="UDP-Glycosyltransferase/glycogen phosphorylase"/>
    <property type="match status" value="1"/>
</dbReference>
<dbReference type="PANTHER" id="PTHR12526">
    <property type="entry name" value="GLYCOSYLTRANSFERASE"/>
    <property type="match status" value="1"/>
</dbReference>
<keyword evidence="3" id="KW-1185">Reference proteome</keyword>
<dbReference type="EC" id="2.4.-.-" evidence="2"/>
<dbReference type="CDD" id="cd03801">
    <property type="entry name" value="GT4_PimA-like"/>
    <property type="match status" value="1"/>
</dbReference>
<dbReference type="Proteomes" id="UP001182991">
    <property type="component" value="Unassembled WGS sequence"/>
</dbReference>
<dbReference type="EMBL" id="JAVRBG010000004">
    <property type="protein sequence ID" value="MDT0294044.1"/>
    <property type="molecule type" value="Genomic_DNA"/>
</dbReference>
<protein>
    <submittedName>
        <fullName evidence="2">Glycosyltransferase family 4 protein</fullName>
        <ecNumber evidence="2">2.4.-.-</ecNumber>
    </submittedName>
</protein>
<dbReference type="Gene3D" id="3.40.50.2000">
    <property type="entry name" value="Glycogen Phosphorylase B"/>
    <property type="match status" value="2"/>
</dbReference>
<comment type="caution">
    <text evidence="2">The sequence shown here is derived from an EMBL/GenBank/DDBJ whole genome shotgun (WGS) entry which is preliminary data.</text>
</comment>
<evidence type="ECO:0000259" key="1">
    <source>
        <dbReference type="Pfam" id="PF00534"/>
    </source>
</evidence>
<name>A0ABU2KH77_9FLAO</name>
<reference evidence="3" key="1">
    <citation type="submission" date="2023-07" db="EMBL/GenBank/DDBJ databases">
        <title>Isolating and identifying novel microbial strains from the Mariana Trench.</title>
        <authorList>
            <person name="Fu H."/>
        </authorList>
    </citation>
    <scope>NUCLEOTIDE SEQUENCE [LARGE SCALE GENOMIC DNA]</scope>
    <source>
        <strain evidence="3">T-y2</strain>
    </source>
</reference>
<evidence type="ECO:0000313" key="3">
    <source>
        <dbReference type="Proteomes" id="UP001182991"/>
    </source>
</evidence>